<evidence type="ECO:0000313" key="2">
    <source>
        <dbReference type="EMBL" id="RVW30304.1"/>
    </source>
</evidence>
<organism evidence="2 3">
    <name type="scientific">Vitis vinifera</name>
    <name type="common">Grape</name>
    <dbReference type="NCBI Taxonomy" id="29760"/>
    <lineage>
        <taxon>Eukaryota</taxon>
        <taxon>Viridiplantae</taxon>
        <taxon>Streptophyta</taxon>
        <taxon>Embryophyta</taxon>
        <taxon>Tracheophyta</taxon>
        <taxon>Spermatophyta</taxon>
        <taxon>Magnoliopsida</taxon>
        <taxon>eudicotyledons</taxon>
        <taxon>Gunneridae</taxon>
        <taxon>Pentapetalae</taxon>
        <taxon>rosids</taxon>
        <taxon>Vitales</taxon>
        <taxon>Vitaceae</taxon>
        <taxon>Viteae</taxon>
        <taxon>Vitis</taxon>
    </lineage>
</organism>
<dbReference type="AlphaFoldDB" id="A0A438D4C5"/>
<dbReference type="InterPro" id="IPR043502">
    <property type="entry name" value="DNA/RNA_pol_sf"/>
</dbReference>
<accession>A0A438D4C5</accession>
<dbReference type="Proteomes" id="UP000288805">
    <property type="component" value="Unassembled WGS sequence"/>
</dbReference>
<dbReference type="CDD" id="cd01650">
    <property type="entry name" value="RT_nLTR_like"/>
    <property type="match status" value="1"/>
</dbReference>
<dbReference type="SUPFAM" id="SSF56672">
    <property type="entry name" value="DNA/RNA polymerases"/>
    <property type="match status" value="1"/>
</dbReference>
<sequence>MEEALSCVRKMKEEGIEMSLVTYSILVGGFAKIANADMERYLKSLIEGKHSINMFSSSFWRTKEVLVLNNSESITEEILLYFEKLYLSPPGESWRGEGLDWSPISEESASRDKVPRPDGFTIAMFQDCWDVIKEDLVRVFAEFHKSGIINQSTNASFIVLLPKKSQTKKISDFRPISLITCLYKIIGQSSIKAIKRVLVNGNAKGWVKATRGLRQGDPLSPFLFTIVTDVLSRMLLRAKERSLLEGFRVGRNRTRVSHLQFADDTIFFSNTCAEDLQTLKSLLLVFGQISGIKINLDKSNLFGINLDQNHLSRLALMLDCKASDWPILYPGLP</sequence>
<dbReference type="PANTHER" id="PTHR46890:SF50">
    <property type="entry name" value="RNA-DIRECTED DNA POLYMERASE, EUKARYOTA, REVERSE TRANSCRIPTASE ZINC-BINDING DOMAIN PROTEIN-RELATED"/>
    <property type="match status" value="1"/>
</dbReference>
<name>A0A438D4C5_VITVI</name>
<gene>
    <name evidence="2" type="primary">AtMg01250_187</name>
    <name evidence="2" type="ORF">CK203_094521</name>
</gene>
<protein>
    <submittedName>
        <fullName evidence="2">Putative mitochondrial protein</fullName>
    </submittedName>
</protein>
<feature type="domain" description="Reverse transcriptase" evidence="1">
    <location>
        <begin position="95"/>
        <end position="318"/>
    </location>
</feature>
<evidence type="ECO:0000259" key="1">
    <source>
        <dbReference type="PROSITE" id="PS50878"/>
    </source>
</evidence>
<reference evidence="2 3" key="1">
    <citation type="journal article" date="2018" name="PLoS Genet.">
        <title>Population sequencing reveals clonal diversity and ancestral inbreeding in the grapevine cultivar Chardonnay.</title>
        <authorList>
            <person name="Roach M.J."/>
            <person name="Johnson D.L."/>
            <person name="Bohlmann J."/>
            <person name="van Vuuren H.J."/>
            <person name="Jones S.J."/>
            <person name="Pretorius I.S."/>
            <person name="Schmidt S.A."/>
            <person name="Borneman A.R."/>
        </authorList>
    </citation>
    <scope>NUCLEOTIDE SEQUENCE [LARGE SCALE GENOMIC DNA]</scope>
    <source>
        <strain evidence="3">cv. Chardonnay</strain>
        <tissue evidence="2">Leaf</tissue>
    </source>
</reference>
<evidence type="ECO:0000313" key="3">
    <source>
        <dbReference type="Proteomes" id="UP000288805"/>
    </source>
</evidence>
<dbReference type="EMBL" id="QGNW01001803">
    <property type="protein sequence ID" value="RVW30304.1"/>
    <property type="molecule type" value="Genomic_DNA"/>
</dbReference>
<dbReference type="InterPro" id="IPR052343">
    <property type="entry name" value="Retrotransposon-Effector_Assoc"/>
</dbReference>
<dbReference type="Pfam" id="PF00078">
    <property type="entry name" value="RVT_1"/>
    <property type="match status" value="1"/>
</dbReference>
<dbReference type="PANTHER" id="PTHR46890">
    <property type="entry name" value="NON-LTR RETROLELEMENT REVERSE TRANSCRIPTASE-LIKE PROTEIN-RELATED"/>
    <property type="match status" value="1"/>
</dbReference>
<comment type="caution">
    <text evidence="2">The sequence shown here is derived from an EMBL/GenBank/DDBJ whole genome shotgun (WGS) entry which is preliminary data.</text>
</comment>
<proteinExistence type="predicted"/>
<dbReference type="PROSITE" id="PS50878">
    <property type="entry name" value="RT_POL"/>
    <property type="match status" value="1"/>
</dbReference>
<dbReference type="InterPro" id="IPR000477">
    <property type="entry name" value="RT_dom"/>
</dbReference>